<evidence type="ECO:0000313" key="3">
    <source>
        <dbReference type="EMBL" id="GIF25047.1"/>
    </source>
</evidence>
<dbReference type="Pfam" id="PF05305">
    <property type="entry name" value="DUF732"/>
    <property type="match status" value="1"/>
</dbReference>
<accession>A0A919NX86</accession>
<evidence type="ECO:0000256" key="1">
    <source>
        <dbReference type="SAM" id="SignalP"/>
    </source>
</evidence>
<comment type="caution">
    <text evidence="3">The sequence shown here is derived from an EMBL/GenBank/DDBJ whole genome shotgun (WGS) entry which is preliminary data.</text>
</comment>
<feature type="signal peptide" evidence="1">
    <location>
        <begin position="1"/>
        <end position="25"/>
    </location>
</feature>
<evidence type="ECO:0000259" key="2">
    <source>
        <dbReference type="Pfam" id="PF05305"/>
    </source>
</evidence>
<feature type="domain" description="DUF732" evidence="2">
    <location>
        <begin position="76"/>
        <end position="129"/>
    </location>
</feature>
<dbReference type="Proteomes" id="UP000623608">
    <property type="component" value="Unassembled WGS sequence"/>
</dbReference>
<dbReference type="RefSeq" id="WP_203812879.1">
    <property type="nucleotide sequence ID" value="NZ_BOMY01000050.1"/>
</dbReference>
<gene>
    <name evidence="3" type="ORF">Ate02nite_77770</name>
</gene>
<sequence length="132" mass="13143">MRARKFVIVGAALVALAGCSSTSTSSSGNGAVPIAATPQAPDPIEASVAASKRAEAAGDVDSYVAAIKAIDPKLVKDQVSAVDMGKGICQEAAQGKTDAQVATDVALNFSVDQAAALKVVTATKTALCPGKR</sequence>
<feature type="chain" id="PRO_5037781558" description="DUF732 domain-containing protein" evidence="1">
    <location>
        <begin position="26"/>
        <end position="132"/>
    </location>
</feature>
<proteinExistence type="predicted"/>
<evidence type="ECO:0000313" key="4">
    <source>
        <dbReference type="Proteomes" id="UP000623608"/>
    </source>
</evidence>
<organism evidence="3 4">
    <name type="scientific">Paractinoplanes tereljensis</name>
    <dbReference type="NCBI Taxonomy" id="571912"/>
    <lineage>
        <taxon>Bacteria</taxon>
        <taxon>Bacillati</taxon>
        <taxon>Actinomycetota</taxon>
        <taxon>Actinomycetes</taxon>
        <taxon>Micromonosporales</taxon>
        <taxon>Micromonosporaceae</taxon>
        <taxon>Paractinoplanes</taxon>
    </lineage>
</organism>
<dbReference type="AlphaFoldDB" id="A0A919NX86"/>
<protein>
    <recommendedName>
        <fullName evidence="2">DUF732 domain-containing protein</fullName>
    </recommendedName>
</protein>
<name>A0A919NX86_9ACTN</name>
<dbReference type="EMBL" id="BOMY01000050">
    <property type="protein sequence ID" value="GIF25047.1"/>
    <property type="molecule type" value="Genomic_DNA"/>
</dbReference>
<keyword evidence="4" id="KW-1185">Reference proteome</keyword>
<dbReference type="PROSITE" id="PS51257">
    <property type="entry name" value="PROKAR_LIPOPROTEIN"/>
    <property type="match status" value="1"/>
</dbReference>
<dbReference type="InterPro" id="IPR007969">
    <property type="entry name" value="DUF732"/>
</dbReference>
<keyword evidence="1" id="KW-0732">Signal</keyword>
<reference evidence="3" key="1">
    <citation type="submission" date="2021-01" db="EMBL/GenBank/DDBJ databases">
        <title>Whole genome shotgun sequence of Actinoplanes tereljensis NBRC 105297.</title>
        <authorList>
            <person name="Komaki H."/>
            <person name="Tamura T."/>
        </authorList>
    </citation>
    <scope>NUCLEOTIDE SEQUENCE</scope>
    <source>
        <strain evidence="3">NBRC 105297</strain>
    </source>
</reference>